<evidence type="ECO:0000313" key="1">
    <source>
        <dbReference type="EMBL" id="WAR01899.1"/>
    </source>
</evidence>
<reference evidence="1" key="1">
    <citation type="submission" date="2022-11" db="EMBL/GenBank/DDBJ databases">
        <title>Centuries of genome instability and evolution in soft-shell clam transmissible cancer (bioRxiv).</title>
        <authorList>
            <person name="Hart S.F.M."/>
            <person name="Yonemitsu M.A."/>
            <person name="Giersch R.M."/>
            <person name="Beal B.F."/>
            <person name="Arriagada G."/>
            <person name="Davis B.W."/>
            <person name="Ostrander E.A."/>
            <person name="Goff S.P."/>
            <person name="Metzger M.J."/>
        </authorList>
    </citation>
    <scope>NUCLEOTIDE SEQUENCE</scope>
    <source>
        <strain evidence="1">MELC-2E11</strain>
        <tissue evidence="1">Siphon/mantle</tissue>
    </source>
</reference>
<proteinExistence type="predicted"/>
<keyword evidence="2" id="KW-1185">Reference proteome</keyword>
<dbReference type="EMBL" id="CP111015">
    <property type="protein sequence ID" value="WAR01899.1"/>
    <property type="molecule type" value="Genomic_DNA"/>
</dbReference>
<name>A0ABY7DY03_MYAAR</name>
<protein>
    <submittedName>
        <fullName evidence="1">Uncharacterized protein</fullName>
    </submittedName>
</protein>
<accession>A0ABY7DY03</accession>
<organism evidence="1 2">
    <name type="scientific">Mya arenaria</name>
    <name type="common">Soft-shell clam</name>
    <dbReference type="NCBI Taxonomy" id="6604"/>
    <lineage>
        <taxon>Eukaryota</taxon>
        <taxon>Metazoa</taxon>
        <taxon>Spiralia</taxon>
        <taxon>Lophotrochozoa</taxon>
        <taxon>Mollusca</taxon>
        <taxon>Bivalvia</taxon>
        <taxon>Autobranchia</taxon>
        <taxon>Heteroconchia</taxon>
        <taxon>Euheterodonta</taxon>
        <taxon>Imparidentia</taxon>
        <taxon>Neoheterodontei</taxon>
        <taxon>Myida</taxon>
        <taxon>Myoidea</taxon>
        <taxon>Myidae</taxon>
        <taxon>Mya</taxon>
    </lineage>
</organism>
<sequence length="70" mass="8257">MLIVYVMREEIALANHPLQKPNSWYRYHAKGSLWTETYKVNDDLELSDVDEDSSPWRSPFLVKVAVYNNI</sequence>
<evidence type="ECO:0000313" key="2">
    <source>
        <dbReference type="Proteomes" id="UP001164746"/>
    </source>
</evidence>
<gene>
    <name evidence="1" type="ORF">MAR_008457</name>
</gene>
<dbReference type="Proteomes" id="UP001164746">
    <property type="component" value="Chromosome 4"/>
</dbReference>